<gene>
    <name evidence="4" type="ORF">KAK03_11460</name>
</gene>
<proteinExistence type="predicted"/>
<name>A0A940Y6L8_9BURK</name>
<keyword evidence="5" id="KW-1185">Reference proteome</keyword>
<feature type="domain" description="N-acetyltransferase" evidence="3">
    <location>
        <begin position="5"/>
        <end position="158"/>
    </location>
</feature>
<dbReference type="Pfam" id="PF00583">
    <property type="entry name" value="Acetyltransf_1"/>
    <property type="match status" value="1"/>
</dbReference>
<dbReference type="GO" id="GO:0016747">
    <property type="term" value="F:acyltransferase activity, transferring groups other than amino-acyl groups"/>
    <property type="evidence" value="ECO:0007669"/>
    <property type="project" value="InterPro"/>
</dbReference>
<organism evidence="4 5">
    <name type="scientific">Ideonella alba</name>
    <dbReference type="NCBI Taxonomy" id="2824118"/>
    <lineage>
        <taxon>Bacteria</taxon>
        <taxon>Pseudomonadati</taxon>
        <taxon>Pseudomonadota</taxon>
        <taxon>Betaproteobacteria</taxon>
        <taxon>Burkholderiales</taxon>
        <taxon>Sphaerotilaceae</taxon>
        <taxon>Ideonella</taxon>
    </lineage>
</organism>
<dbReference type="Proteomes" id="UP000676246">
    <property type="component" value="Unassembled WGS sequence"/>
</dbReference>
<dbReference type="SUPFAM" id="SSF55729">
    <property type="entry name" value="Acyl-CoA N-acyltransferases (Nat)"/>
    <property type="match status" value="1"/>
</dbReference>
<keyword evidence="1" id="KW-0808">Transferase</keyword>
<dbReference type="PROSITE" id="PS51186">
    <property type="entry name" value="GNAT"/>
    <property type="match status" value="1"/>
</dbReference>
<dbReference type="CDD" id="cd04301">
    <property type="entry name" value="NAT_SF"/>
    <property type="match status" value="1"/>
</dbReference>
<comment type="caution">
    <text evidence="4">The sequence shown here is derived from an EMBL/GenBank/DDBJ whole genome shotgun (WGS) entry which is preliminary data.</text>
</comment>
<dbReference type="RefSeq" id="WP_210854092.1">
    <property type="nucleotide sequence ID" value="NZ_JAGQDD010000007.1"/>
</dbReference>
<accession>A0A940Y6L8</accession>
<dbReference type="InterPro" id="IPR016181">
    <property type="entry name" value="Acyl_CoA_acyltransferase"/>
</dbReference>
<evidence type="ECO:0000313" key="4">
    <source>
        <dbReference type="EMBL" id="MBQ0931104.1"/>
    </source>
</evidence>
<dbReference type="AlphaFoldDB" id="A0A940Y6L8"/>
<evidence type="ECO:0000259" key="3">
    <source>
        <dbReference type="PROSITE" id="PS51186"/>
    </source>
</evidence>
<dbReference type="InterPro" id="IPR050832">
    <property type="entry name" value="Bact_Acetyltransf"/>
</dbReference>
<dbReference type="InterPro" id="IPR000182">
    <property type="entry name" value="GNAT_dom"/>
</dbReference>
<keyword evidence="2" id="KW-0012">Acyltransferase</keyword>
<dbReference type="PANTHER" id="PTHR43877:SF1">
    <property type="entry name" value="ACETYLTRANSFERASE"/>
    <property type="match status" value="1"/>
</dbReference>
<reference evidence="4 5" key="1">
    <citation type="submission" date="2021-04" db="EMBL/GenBank/DDBJ databases">
        <title>The genome sequence of Ideonella sp. 3Y2.</title>
        <authorList>
            <person name="Liu Y."/>
        </authorList>
    </citation>
    <scope>NUCLEOTIDE SEQUENCE [LARGE SCALE GENOMIC DNA]</scope>
    <source>
        <strain evidence="4 5">3Y2</strain>
    </source>
</reference>
<dbReference type="PANTHER" id="PTHR43877">
    <property type="entry name" value="AMINOALKYLPHOSPHONATE N-ACETYLTRANSFERASE-RELATED-RELATED"/>
    <property type="match status" value="1"/>
</dbReference>
<evidence type="ECO:0000256" key="1">
    <source>
        <dbReference type="ARBA" id="ARBA00022679"/>
    </source>
</evidence>
<sequence>MDTGFAIRPLGDDPFERLMDLRVAMFAEEGMAPDQAQALRADTARWQQQHAQACTHWLAWAQEAAVGCASLAWFPRLPYPGHATGLEAYLLNVYVQPAWRRQGIAGQLVDTALAAARERGVAKVWLHASAAGRALYLRRGFGSADTYLEWWPPATMPR</sequence>
<protein>
    <submittedName>
        <fullName evidence="4">GNAT family N-acetyltransferase</fullName>
    </submittedName>
</protein>
<evidence type="ECO:0000313" key="5">
    <source>
        <dbReference type="Proteomes" id="UP000676246"/>
    </source>
</evidence>
<dbReference type="Gene3D" id="3.40.630.30">
    <property type="match status" value="1"/>
</dbReference>
<evidence type="ECO:0000256" key="2">
    <source>
        <dbReference type="ARBA" id="ARBA00023315"/>
    </source>
</evidence>
<dbReference type="EMBL" id="JAGQDD010000007">
    <property type="protein sequence ID" value="MBQ0931104.1"/>
    <property type="molecule type" value="Genomic_DNA"/>
</dbReference>